<dbReference type="Proteomes" id="UP000199421">
    <property type="component" value="Unassembled WGS sequence"/>
</dbReference>
<dbReference type="CDD" id="cd00293">
    <property type="entry name" value="USP-like"/>
    <property type="match status" value="1"/>
</dbReference>
<proteinExistence type="inferred from homology"/>
<feature type="domain" description="UspA" evidence="2">
    <location>
        <begin position="2"/>
        <end position="142"/>
    </location>
</feature>
<protein>
    <submittedName>
        <fullName evidence="3">Nucleotide-binding universal stress protein, UspA family</fullName>
    </submittedName>
</protein>
<evidence type="ECO:0000259" key="2">
    <source>
        <dbReference type="Pfam" id="PF00582"/>
    </source>
</evidence>
<dbReference type="Pfam" id="PF00582">
    <property type="entry name" value="Usp"/>
    <property type="match status" value="1"/>
</dbReference>
<organism evidence="3 4">
    <name type="scientific">Olivibacter domesticus</name>
    <name type="common">Pseudosphingobacterium domesticum</name>
    <dbReference type="NCBI Taxonomy" id="407022"/>
    <lineage>
        <taxon>Bacteria</taxon>
        <taxon>Pseudomonadati</taxon>
        <taxon>Bacteroidota</taxon>
        <taxon>Sphingobacteriia</taxon>
        <taxon>Sphingobacteriales</taxon>
        <taxon>Sphingobacteriaceae</taxon>
        <taxon>Olivibacter</taxon>
    </lineage>
</organism>
<comment type="similarity">
    <text evidence="1">Belongs to the universal stress protein A family.</text>
</comment>
<evidence type="ECO:0000313" key="4">
    <source>
        <dbReference type="Proteomes" id="UP000199421"/>
    </source>
</evidence>
<gene>
    <name evidence="3" type="ORF">SAMN05661044_00822</name>
</gene>
<dbReference type="PANTHER" id="PTHR46268">
    <property type="entry name" value="STRESS RESPONSE PROTEIN NHAX"/>
    <property type="match status" value="1"/>
</dbReference>
<name>A0A1H7IV45_OLID1</name>
<evidence type="ECO:0000256" key="1">
    <source>
        <dbReference type="ARBA" id="ARBA00008791"/>
    </source>
</evidence>
<dbReference type="EMBL" id="FOAF01000001">
    <property type="protein sequence ID" value="SEK65520.1"/>
    <property type="molecule type" value="Genomic_DNA"/>
</dbReference>
<dbReference type="STRING" id="407022.SAMN05661044_00822"/>
<keyword evidence="4" id="KW-1185">Reference proteome</keyword>
<accession>A0A1H7IV45</accession>
<dbReference type="Gene3D" id="3.40.50.620">
    <property type="entry name" value="HUPs"/>
    <property type="match status" value="2"/>
</dbReference>
<dbReference type="PANTHER" id="PTHR46268:SF26">
    <property type="entry name" value="UNIVERSAL STRESS PROTEIN MJ0577"/>
    <property type="match status" value="1"/>
</dbReference>
<dbReference type="InterPro" id="IPR014729">
    <property type="entry name" value="Rossmann-like_a/b/a_fold"/>
</dbReference>
<reference evidence="4" key="1">
    <citation type="submission" date="2016-10" db="EMBL/GenBank/DDBJ databases">
        <authorList>
            <person name="Varghese N."/>
            <person name="Submissions S."/>
        </authorList>
    </citation>
    <scope>NUCLEOTIDE SEQUENCE [LARGE SCALE GENOMIC DNA]</scope>
    <source>
        <strain evidence="4">DSM 18733</strain>
    </source>
</reference>
<dbReference type="InterPro" id="IPR006016">
    <property type="entry name" value="UspA"/>
</dbReference>
<dbReference type="RefSeq" id="WP_093318646.1">
    <property type="nucleotide sequence ID" value="NZ_FOAF01000001.1"/>
</dbReference>
<dbReference type="AlphaFoldDB" id="A0A1H7IV45"/>
<dbReference type="SUPFAM" id="SSF52402">
    <property type="entry name" value="Adenine nucleotide alpha hydrolases-like"/>
    <property type="match status" value="2"/>
</dbReference>
<sequence length="277" mass="31962">MKAIVFATDFSESAFNTAQYITLLAPRLNVRKIILYHSYEIAPAVSDVPLDTPKTYEVLREESHEKLQQLEDKLLNITEDVTFERVTNELPLTLGVNKLADQYQHVFIAIGASGKTKWQKVFMGSNAIAMARDTKYPLLVVPKEASYRIFNNIVYACDLKEVAKTTPSNIIKSFVKDLNTRLLIVNIDHNESEHFNPDTIVDQYKLHELFEDMNTEFHYLDDKDLINGIINFALEHQAGLLIMIARNYHFFEKLFHRSASERMIELTKIPLLLLKEI</sequence>
<evidence type="ECO:0000313" key="3">
    <source>
        <dbReference type="EMBL" id="SEK65520.1"/>
    </source>
</evidence>
<dbReference type="OrthoDB" id="9788959at2"/>